<protein>
    <submittedName>
        <fullName evidence="6">Protein kinase</fullName>
    </submittedName>
</protein>
<dbReference type="GO" id="GO:0004674">
    <property type="term" value="F:protein serine/threonine kinase activity"/>
    <property type="evidence" value="ECO:0007669"/>
    <property type="project" value="TreeGrafter"/>
</dbReference>
<reference evidence="6 7" key="1">
    <citation type="submission" date="2020-02" db="EMBL/GenBank/DDBJ databases">
        <title>Whole-genome analyses of novel actinobacteria.</title>
        <authorList>
            <person name="Sahin N."/>
            <person name="Tatar D."/>
        </authorList>
    </citation>
    <scope>NUCLEOTIDE SEQUENCE [LARGE SCALE GENOMIC DNA]</scope>
    <source>
        <strain evidence="6 7">SB3404</strain>
    </source>
</reference>
<keyword evidence="1" id="KW-0808">Transferase</keyword>
<dbReference type="RefSeq" id="WP_165299484.1">
    <property type="nucleotide sequence ID" value="NZ_JAAKZZ010000143.1"/>
</dbReference>
<dbReference type="Gene3D" id="3.30.200.20">
    <property type="entry name" value="Phosphorylase Kinase, domain 1"/>
    <property type="match status" value="1"/>
</dbReference>
<evidence type="ECO:0000313" key="6">
    <source>
        <dbReference type="EMBL" id="NGO69803.1"/>
    </source>
</evidence>
<proteinExistence type="predicted"/>
<accession>A0A6G4WXR8</accession>
<name>A0A6G4WXR8_9ACTN</name>
<evidence type="ECO:0000256" key="2">
    <source>
        <dbReference type="ARBA" id="ARBA00022741"/>
    </source>
</evidence>
<dbReference type="Gene3D" id="1.10.510.10">
    <property type="entry name" value="Transferase(Phosphotransferase) domain 1"/>
    <property type="match status" value="1"/>
</dbReference>
<evidence type="ECO:0000313" key="7">
    <source>
        <dbReference type="Proteomes" id="UP000477722"/>
    </source>
</evidence>
<evidence type="ECO:0000256" key="1">
    <source>
        <dbReference type="ARBA" id="ARBA00022679"/>
    </source>
</evidence>
<dbReference type="PROSITE" id="PS50011">
    <property type="entry name" value="PROTEIN_KINASE_DOM"/>
    <property type="match status" value="1"/>
</dbReference>
<keyword evidence="7" id="KW-1185">Reference proteome</keyword>
<evidence type="ECO:0000256" key="4">
    <source>
        <dbReference type="ARBA" id="ARBA00022840"/>
    </source>
</evidence>
<organism evidence="6 7">
    <name type="scientific">Streptomyces boncukensis</name>
    <dbReference type="NCBI Taxonomy" id="2711219"/>
    <lineage>
        <taxon>Bacteria</taxon>
        <taxon>Bacillati</taxon>
        <taxon>Actinomycetota</taxon>
        <taxon>Actinomycetes</taxon>
        <taxon>Kitasatosporales</taxon>
        <taxon>Streptomycetaceae</taxon>
        <taxon>Streptomyces</taxon>
    </lineage>
</organism>
<sequence length="279" mass="29101">MTEGTAAGRLGPYRLYGELGRGAAGTVHLGRGSPRRGARRRLAAVRALRPELLRDRQLRARIRQEVRTVADTVRSPYVAAPLGCELDTERPWTAVEFVPGVALAELVRQYGPLPEPSLRALGGALARGLAALHAAGVPHRALRPANVLLTADAPRTVDYGTAPVPGSADGTGSAADDILALAALLRFAATARGDAAAPGAAGEPGLPGVPAGLRAVLLRCLQRDPGARPDAAALARALDLADGAGRAASGWLPERYLRAIGAREEETRRLAGPRLFFGR</sequence>
<dbReference type="PANTHER" id="PTHR43289:SF34">
    <property type="entry name" value="SERINE_THREONINE-PROTEIN KINASE YBDM-RELATED"/>
    <property type="match status" value="1"/>
</dbReference>
<dbReference type="SUPFAM" id="SSF56112">
    <property type="entry name" value="Protein kinase-like (PK-like)"/>
    <property type="match status" value="1"/>
</dbReference>
<keyword evidence="3 6" id="KW-0418">Kinase</keyword>
<dbReference type="EMBL" id="JAAKZZ010000143">
    <property type="protein sequence ID" value="NGO69803.1"/>
    <property type="molecule type" value="Genomic_DNA"/>
</dbReference>
<dbReference type="InterPro" id="IPR000719">
    <property type="entry name" value="Prot_kinase_dom"/>
</dbReference>
<evidence type="ECO:0000259" key="5">
    <source>
        <dbReference type="PROSITE" id="PS50011"/>
    </source>
</evidence>
<gene>
    <name evidence="6" type="ORF">G5C65_15840</name>
</gene>
<dbReference type="AlphaFoldDB" id="A0A6G4WXR8"/>
<evidence type="ECO:0000256" key="3">
    <source>
        <dbReference type="ARBA" id="ARBA00022777"/>
    </source>
</evidence>
<feature type="domain" description="Protein kinase" evidence="5">
    <location>
        <begin position="13"/>
        <end position="279"/>
    </location>
</feature>
<dbReference type="GO" id="GO:0005524">
    <property type="term" value="F:ATP binding"/>
    <property type="evidence" value="ECO:0007669"/>
    <property type="project" value="UniProtKB-KW"/>
</dbReference>
<keyword evidence="2" id="KW-0547">Nucleotide-binding</keyword>
<dbReference type="Proteomes" id="UP000477722">
    <property type="component" value="Unassembled WGS sequence"/>
</dbReference>
<comment type="caution">
    <text evidence="6">The sequence shown here is derived from an EMBL/GenBank/DDBJ whole genome shotgun (WGS) entry which is preliminary data.</text>
</comment>
<dbReference type="InterPro" id="IPR011009">
    <property type="entry name" value="Kinase-like_dom_sf"/>
</dbReference>
<keyword evidence="4" id="KW-0067">ATP-binding</keyword>
<dbReference type="PANTHER" id="PTHR43289">
    <property type="entry name" value="MITOGEN-ACTIVATED PROTEIN KINASE KINASE KINASE 20-RELATED"/>
    <property type="match status" value="1"/>
</dbReference>
<dbReference type="Pfam" id="PF00069">
    <property type="entry name" value="Pkinase"/>
    <property type="match status" value="1"/>
</dbReference>